<dbReference type="Proteomes" id="UP001596108">
    <property type="component" value="Unassembled WGS sequence"/>
</dbReference>
<proteinExistence type="predicted"/>
<organism evidence="1 2">
    <name type="scientific">Cohnella yongneupensis</name>
    <dbReference type="NCBI Taxonomy" id="425006"/>
    <lineage>
        <taxon>Bacteria</taxon>
        <taxon>Bacillati</taxon>
        <taxon>Bacillota</taxon>
        <taxon>Bacilli</taxon>
        <taxon>Bacillales</taxon>
        <taxon>Paenibacillaceae</taxon>
        <taxon>Cohnella</taxon>
    </lineage>
</organism>
<dbReference type="EMBL" id="JBHSNC010000001">
    <property type="protein sequence ID" value="MFC5527868.1"/>
    <property type="molecule type" value="Genomic_DNA"/>
</dbReference>
<name>A0ABW0QSX8_9BACL</name>
<dbReference type="InterPro" id="IPR036388">
    <property type="entry name" value="WH-like_DNA-bd_sf"/>
</dbReference>
<reference evidence="2" key="1">
    <citation type="journal article" date="2019" name="Int. J. Syst. Evol. Microbiol.">
        <title>The Global Catalogue of Microorganisms (GCM) 10K type strain sequencing project: providing services to taxonomists for standard genome sequencing and annotation.</title>
        <authorList>
            <consortium name="The Broad Institute Genomics Platform"/>
            <consortium name="The Broad Institute Genome Sequencing Center for Infectious Disease"/>
            <person name="Wu L."/>
            <person name="Ma J."/>
        </authorList>
    </citation>
    <scope>NUCLEOTIDE SEQUENCE [LARGE SCALE GENOMIC DNA]</scope>
    <source>
        <strain evidence="2">CGMCC 1.18578</strain>
    </source>
</reference>
<protein>
    <submittedName>
        <fullName evidence="1">Uncharacterized protein</fullName>
    </submittedName>
</protein>
<comment type="caution">
    <text evidence="1">The sequence shown here is derived from an EMBL/GenBank/DDBJ whole genome shotgun (WGS) entry which is preliminary data.</text>
</comment>
<gene>
    <name evidence="1" type="ORF">ACFPQ4_00115</name>
</gene>
<keyword evidence="2" id="KW-1185">Reference proteome</keyword>
<sequence>MDGCSFQLMGGWKLSIGGEDCTGSVPGGRARLLLAYLALAYGEHPGRRQIAFAFWPDSSEKQALSNLRKHPTTLAVSGPCPNMSFRRII</sequence>
<dbReference type="Gene3D" id="1.10.10.10">
    <property type="entry name" value="Winged helix-like DNA-binding domain superfamily/Winged helix DNA-binding domain"/>
    <property type="match status" value="1"/>
</dbReference>
<accession>A0ABW0QSX8</accession>
<evidence type="ECO:0000313" key="2">
    <source>
        <dbReference type="Proteomes" id="UP001596108"/>
    </source>
</evidence>
<evidence type="ECO:0000313" key="1">
    <source>
        <dbReference type="EMBL" id="MFC5527868.1"/>
    </source>
</evidence>
<dbReference type="RefSeq" id="WP_378109672.1">
    <property type="nucleotide sequence ID" value="NZ_JBHSNC010000001.1"/>
</dbReference>